<dbReference type="PROSITE" id="PS50850">
    <property type="entry name" value="MFS"/>
    <property type="match status" value="1"/>
</dbReference>
<feature type="transmembrane region" description="Helical" evidence="8">
    <location>
        <begin position="59"/>
        <end position="80"/>
    </location>
</feature>
<feature type="transmembrane region" description="Helical" evidence="8">
    <location>
        <begin position="176"/>
        <end position="196"/>
    </location>
</feature>
<feature type="transmembrane region" description="Helical" evidence="8">
    <location>
        <begin position="262"/>
        <end position="284"/>
    </location>
</feature>
<accession>A0A071M323</accession>
<feature type="transmembrane region" description="Helical" evidence="8">
    <location>
        <begin position="328"/>
        <end position="348"/>
    </location>
</feature>
<keyword evidence="3 7" id="KW-0813">Transport</keyword>
<reference evidence="10" key="1">
    <citation type="submission" date="2014-04" db="EMBL/GenBank/DDBJ databases">
        <title>In planta biocontrol of soil-borne Fusarium wilt of banana through a plant endophytic bacterium, Burkholderia cenocepacia 869T2.</title>
        <authorList>
            <person name="Ho Y.-N."/>
            <person name="Chiang H.-M."/>
            <person name="Chao C.-P."/>
            <person name="Su C.-C."/>
            <person name="Hsu H.-F."/>
            <person name="Guo C.-T."/>
            <person name="Hsieh J.-L."/>
            <person name="Huang C.-C."/>
        </authorList>
    </citation>
    <scope>NUCLEOTIDE SEQUENCE [LARGE SCALE GENOMIC DNA]</scope>
    <source>
        <strain evidence="10">869T2</strain>
    </source>
</reference>
<dbReference type="InterPro" id="IPR005828">
    <property type="entry name" value="MFS_sugar_transport-like"/>
</dbReference>
<comment type="caution">
    <text evidence="10">The sequence shown here is derived from an EMBL/GenBank/DDBJ whole genome shotgun (WGS) entry which is preliminary data.</text>
</comment>
<dbReference type="InterPro" id="IPR020846">
    <property type="entry name" value="MFS_dom"/>
</dbReference>
<dbReference type="PROSITE" id="PS00217">
    <property type="entry name" value="SUGAR_TRANSPORT_2"/>
    <property type="match status" value="1"/>
</dbReference>
<dbReference type="GO" id="GO:0022857">
    <property type="term" value="F:transmembrane transporter activity"/>
    <property type="evidence" value="ECO:0007669"/>
    <property type="project" value="InterPro"/>
</dbReference>
<feature type="transmembrane region" description="Helical" evidence="8">
    <location>
        <begin position="150"/>
        <end position="170"/>
    </location>
</feature>
<dbReference type="SUPFAM" id="SSF103473">
    <property type="entry name" value="MFS general substrate transporter"/>
    <property type="match status" value="1"/>
</dbReference>
<protein>
    <submittedName>
        <fullName evidence="10">MFS transporter</fullName>
    </submittedName>
</protein>
<dbReference type="PANTHER" id="PTHR48020:SF12">
    <property type="entry name" value="PROTON MYO-INOSITOL COTRANSPORTER"/>
    <property type="match status" value="1"/>
</dbReference>
<gene>
    <name evidence="10" type="ORF">DT99_32460</name>
</gene>
<dbReference type="InterPro" id="IPR050814">
    <property type="entry name" value="Myo-inositol_Transporter"/>
</dbReference>
<dbReference type="PANTHER" id="PTHR48020">
    <property type="entry name" value="PROTON MYO-INOSITOL COTRANSPORTER"/>
    <property type="match status" value="1"/>
</dbReference>
<sequence>MASDSAFPGTPAARPRPTPSAYMRTVALIAAIAGGLYGYDTGIISGALPLIAREFELDYRAQELVAAAILLGAVIGALAGTRMSAALGRRKTITIVSAIYAAGVLAAALAPDVWSLAASRLVLGFAVGGSTQIVPTYIAELAEPDKRGRLVTYFNVSIGIGILLAALIGVAGNDLFPWRAMIGIAVVPSVILMYGMTRLPRSPRWLVEQDRIADAHGELSKVRESQAAVRHEIADIQDVVERQQHGATSGWRTMREPWVRPALVAGLGVAAFTQLSGIEMMIYYTPTFLRDAGFGASASLWAALGVAVTYLVMTFIGKLIVDHVGRRTLSLATLPVAAASLVLLGCLLRGDVVSPMQQLWIVACLIAFMVFNAGGIQVIGWLTGAEIYPVAIRNQATGAHAAMLWGSNLLLTGTALTVTQWLGVGGAMWAYAGLNALAWVFIYLMVPETRGRSLEDIERALKRGTFGPRHS</sequence>
<name>A0A071M323_9BURK</name>
<feature type="transmembrane region" description="Helical" evidence="8">
    <location>
        <begin position="360"/>
        <end position="382"/>
    </location>
</feature>
<feature type="transmembrane region" description="Helical" evidence="8">
    <location>
        <begin position="428"/>
        <end position="446"/>
    </location>
</feature>
<feature type="domain" description="Major facilitator superfamily (MFS) profile" evidence="9">
    <location>
        <begin position="26"/>
        <end position="450"/>
    </location>
</feature>
<proteinExistence type="inferred from homology"/>
<keyword evidence="6 8" id="KW-0472">Membrane</keyword>
<keyword evidence="5 8" id="KW-1133">Transmembrane helix</keyword>
<feature type="transmembrane region" description="Helical" evidence="8">
    <location>
        <begin position="92"/>
        <end position="111"/>
    </location>
</feature>
<feature type="transmembrane region" description="Helical" evidence="8">
    <location>
        <begin position="402"/>
        <end position="422"/>
    </location>
</feature>
<dbReference type="OrthoDB" id="9787026at2"/>
<evidence type="ECO:0000256" key="5">
    <source>
        <dbReference type="ARBA" id="ARBA00022989"/>
    </source>
</evidence>
<dbReference type="Gene3D" id="1.20.1250.20">
    <property type="entry name" value="MFS general substrate transporter like domains"/>
    <property type="match status" value="1"/>
</dbReference>
<dbReference type="Pfam" id="PF00083">
    <property type="entry name" value="Sugar_tr"/>
    <property type="match status" value="1"/>
</dbReference>
<dbReference type="InterPro" id="IPR036259">
    <property type="entry name" value="MFS_trans_sf"/>
</dbReference>
<feature type="transmembrane region" description="Helical" evidence="8">
    <location>
        <begin position="296"/>
        <end position="316"/>
    </location>
</feature>
<dbReference type="AlphaFoldDB" id="A0A071M323"/>
<evidence type="ECO:0000256" key="7">
    <source>
        <dbReference type="RuleBase" id="RU003346"/>
    </source>
</evidence>
<evidence type="ECO:0000256" key="6">
    <source>
        <dbReference type="ARBA" id="ARBA00023136"/>
    </source>
</evidence>
<evidence type="ECO:0000259" key="9">
    <source>
        <dbReference type="PROSITE" id="PS50850"/>
    </source>
</evidence>
<dbReference type="GO" id="GO:0016020">
    <property type="term" value="C:membrane"/>
    <property type="evidence" value="ECO:0007669"/>
    <property type="project" value="UniProtKB-SubCell"/>
</dbReference>
<evidence type="ECO:0000256" key="3">
    <source>
        <dbReference type="ARBA" id="ARBA00022448"/>
    </source>
</evidence>
<dbReference type="InterPro" id="IPR005829">
    <property type="entry name" value="Sugar_transporter_CS"/>
</dbReference>
<evidence type="ECO:0000256" key="8">
    <source>
        <dbReference type="SAM" id="Phobius"/>
    </source>
</evidence>
<organism evidence="10">
    <name type="scientific">Burkholderia cenocepacia</name>
    <dbReference type="NCBI Taxonomy" id="95486"/>
    <lineage>
        <taxon>Bacteria</taxon>
        <taxon>Pseudomonadati</taxon>
        <taxon>Pseudomonadota</taxon>
        <taxon>Betaproteobacteria</taxon>
        <taxon>Burkholderiales</taxon>
        <taxon>Burkholderiaceae</taxon>
        <taxon>Burkholderia</taxon>
        <taxon>Burkholderia cepacia complex</taxon>
    </lineage>
</organism>
<feature type="transmembrane region" description="Helical" evidence="8">
    <location>
        <begin position="117"/>
        <end position="138"/>
    </location>
</feature>
<dbReference type="PRINTS" id="PR00171">
    <property type="entry name" value="SUGRTRNSPORT"/>
</dbReference>
<dbReference type="NCBIfam" id="TIGR00879">
    <property type="entry name" value="SP"/>
    <property type="match status" value="1"/>
</dbReference>
<dbReference type="EMBL" id="JJOA01000056">
    <property type="protein sequence ID" value="KEA55329.1"/>
    <property type="molecule type" value="Genomic_DNA"/>
</dbReference>
<evidence type="ECO:0000256" key="4">
    <source>
        <dbReference type="ARBA" id="ARBA00022692"/>
    </source>
</evidence>
<evidence type="ECO:0000256" key="1">
    <source>
        <dbReference type="ARBA" id="ARBA00004141"/>
    </source>
</evidence>
<keyword evidence="4 8" id="KW-0812">Transmembrane</keyword>
<comment type="subcellular location">
    <subcellularLocation>
        <location evidence="1">Membrane</location>
        <topology evidence="1">Multi-pass membrane protein</topology>
    </subcellularLocation>
</comment>
<comment type="similarity">
    <text evidence="2 7">Belongs to the major facilitator superfamily. Sugar transporter (TC 2.A.1.1) family.</text>
</comment>
<dbReference type="InterPro" id="IPR003663">
    <property type="entry name" value="Sugar/inositol_transpt"/>
</dbReference>
<evidence type="ECO:0000256" key="2">
    <source>
        <dbReference type="ARBA" id="ARBA00010992"/>
    </source>
</evidence>
<feature type="transmembrane region" description="Helical" evidence="8">
    <location>
        <begin position="21"/>
        <end position="39"/>
    </location>
</feature>
<evidence type="ECO:0000313" key="10">
    <source>
        <dbReference type="EMBL" id="KEA55329.1"/>
    </source>
</evidence>